<keyword evidence="2 4" id="KW-0648">Protein biosynthesis</keyword>
<feature type="domain" description="YbaK/aminoacyl-tRNA synthetase-associated" evidence="5">
    <location>
        <begin position="19"/>
        <end position="137"/>
    </location>
</feature>
<proteinExistence type="inferred from homology"/>
<reference evidence="6" key="3">
    <citation type="submission" date="2017-11" db="EMBL/GenBank/DDBJ databases">
        <title>Three new genomes from thermophilic consortium.</title>
        <authorList>
            <person name="Quaggio R."/>
            <person name="Amgarten D."/>
            <person name="Setubal J.C."/>
        </authorList>
    </citation>
    <scope>NUCLEOTIDE SEQUENCE</scope>
    <source>
        <strain evidence="6">ZCTH01-B2</strain>
    </source>
</reference>
<evidence type="ECO:0000313" key="6">
    <source>
        <dbReference type="EMBL" id="MBY6276310.1"/>
    </source>
</evidence>
<accession>A0A1Y2T7X2</accession>
<comment type="similarity">
    <text evidence="1 4">Belongs to the prolyl-tRNA editing family. YbaK/EbsC subfamily.</text>
</comment>
<dbReference type="GO" id="GO:0002161">
    <property type="term" value="F:aminoacyl-tRNA deacylase activity"/>
    <property type="evidence" value="ECO:0007669"/>
    <property type="project" value="InterPro"/>
</dbReference>
<dbReference type="PANTHER" id="PTHR30411:SF0">
    <property type="entry name" value="CYS-TRNA(PRO)_CYS-TRNA(CYS) DEACYLASE YBAK"/>
    <property type="match status" value="1"/>
</dbReference>
<sequence length="148" mass="16250">MLDQMKIPYEIRTYEWSEEEMDAVSVARKIGLPPEQVFKTLVVRGDRTGVLVASIPGNAELDLKRLAAVSGNKKVEMVHVRELQGLTGYIRGGVSPLGMKKPYPYYLDETAQIIEQLAVSAGQRGLQLILSGPDLIRATGAKLADIAR</sequence>
<dbReference type="PIRSF" id="PIRSF006181">
    <property type="entry name" value="EbsC_YbaK"/>
    <property type="match status" value="1"/>
</dbReference>
<dbReference type="SUPFAM" id="SSF55826">
    <property type="entry name" value="YbaK/ProRS associated domain"/>
    <property type="match status" value="1"/>
</dbReference>
<dbReference type="GO" id="GO:0016829">
    <property type="term" value="F:lyase activity"/>
    <property type="evidence" value="ECO:0007669"/>
    <property type="project" value="UniProtKB-KW"/>
</dbReference>
<reference evidence="7" key="2">
    <citation type="submission" date="2016-04" db="EMBL/GenBank/DDBJ databases">
        <authorList>
            <person name="Evans L.H."/>
            <person name="Alamgir A."/>
            <person name="Owens N."/>
            <person name="Weber N.D."/>
            <person name="Virtaneva K."/>
            <person name="Barbian K."/>
            <person name="Babar A."/>
            <person name="Rosenke K."/>
        </authorList>
    </citation>
    <scope>NUCLEOTIDE SEQUENCE [LARGE SCALE GENOMIC DNA]</scope>
    <source>
        <strain evidence="7">G2</strain>
    </source>
</reference>
<evidence type="ECO:0000313" key="8">
    <source>
        <dbReference type="Proteomes" id="UP000194267"/>
    </source>
</evidence>
<dbReference type="InterPro" id="IPR036754">
    <property type="entry name" value="YbaK/aa-tRNA-synt-asso_dom_sf"/>
</dbReference>
<evidence type="ECO:0000313" key="7">
    <source>
        <dbReference type="EMBL" id="OTA41817.1"/>
    </source>
</evidence>
<dbReference type="InterPro" id="IPR004369">
    <property type="entry name" value="Prolyl-tRNA_editing_YbaK/EbsC"/>
</dbReference>
<dbReference type="PANTHER" id="PTHR30411">
    <property type="entry name" value="CYTOPLASMIC PROTEIN"/>
    <property type="match status" value="1"/>
</dbReference>
<dbReference type="CDD" id="cd00002">
    <property type="entry name" value="YbaK_deacylase"/>
    <property type="match status" value="1"/>
</dbReference>
<dbReference type="EMBL" id="LWLV01000207">
    <property type="protein sequence ID" value="OTA41817.1"/>
    <property type="molecule type" value="Genomic_DNA"/>
</dbReference>
<gene>
    <name evidence="7" type="ORF">A6D92_03630</name>
    <name evidence="6" type="ORF">CWE10_08815</name>
</gene>
<reference evidence="8" key="1">
    <citation type="submission" date="2016-04" db="EMBL/GenBank/DDBJ databases">
        <authorList>
            <person name="Antunes L.P."/>
            <person name="Martins L.F."/>
            <person name="Pereira R.V."/>
            <person name="Thomas A.M."/>
            <person name="Barbosa D."/>
            <person name="Nascimento L."/>
            <person name="Silva G.M."/>
            <person name="Condomitti G.W."/>
            <person name="Digiampietri L.A."/>
            <person name="Lombardi K.C."/>
            <person name="Ramos P.L."/>
            <person name="Quaggio R.B."/>
            <person name="Oliveira J.C."/>
            <person name="Pascon R.C."/>
            <person name="Cruz J.B."/>
            <person name="Silva A.M."/>
            <person name="Setubal J.C."/>
        </authorList>
    </citation>
    <scope>NUCLEOTIDE SEQUENCE [LARGE SCALE GENOMIC DNA]</scope>
</reference>
<dbReference type="Pfam" id="PF04073">
    <property type="entry name" value="tRNA_edit"/>
    <property type="match status" value="1"/>
</dbReference>
<evidence type="ECO:0000259" key="5">
    <source>
        <dbReference type="Pfam" id="PF04073"/>
    </source>
</evidence>
<dbReference type="GO" id="GO:0006412">
    <property type="term" value="P:translation"/>
    <property type="evidence" value="ECO:0007669"/>
    <property type="project" value="UniProtKB-KW"/>
</dbReference>
<dbReference type="EC" id="4.2.-.-" evidence="4"/>
<dbReference type="Gene3D" id="3.90.960.10">
    <property type="entry name" value="YbaK/aminoacyl-tRNA synthetase-associated domain"/>
    <property type="match status" value="1"/>
</dbReference>
<name>A0A1Y2T7X2_SYMTR</name>
<dbReference type="Proteomes" id="UP000732377">
    <property type="component" value="Unassembled WGS sequence"/>
</dbReference>
<evidence type="ECO:0000256" key="3">
    <source>
        <dbReference type="ARBA" id="ARBA00023239"/>
    </source>
</evidence>
<evidence type="ECO:0000256" key="4">
    <source>
        <dbReference type="PIRNR" id="PIRNR006181"/>
    </source>
</evidence>
<keyword evidence="3 4" id="KW-0456">Lyase</keyword>
<organism evidence="7 8">
    <name type="scientific">Symbiobacterium thermophilum</name>
    <dbReference type="NCBI Taxonomy" id="2734"/>
    <lineage>
        <taxon>Bacteria</taxon>
        <taxon>Bacillati</taxon>
        <taxon>Bacillota</taxon>
        <taxon>Clostridia</taxon>
        <taxon>Eubacteriales</taxon>
        <taxon>Symbiobacteriaceae</taxon>
        <taxon>Symbiobacterium</taxon>
    </lineage>
</organism>
<evidence type="ECO:0000256" key="1">
    <source>
        <dbReference type="ARBA" id="ARBA00009798"/>
    </source>
</evidence>
<dbReference type="EMBL" id="PIUK01000072">
    <property type="protein sequence ID" value="MBY6276310.1"/>
    <property type="molecule type" value="Genomic_DNA"/>
</dbReference>
<protein>
    <recommendedName>
        <fullName evidence="4">Cys-tRNA(Pro)/Cys-tRNA(Cys) deacylase</fullName>
        <ecNumber evidence="4">4.2.-.-</ecNumber>
    </recommendedName>
</protein>
<dbReference type="NCBIfam" id="TIGR00011">
    <property type="entry name" value="YbaK_EbsC"/>
    <property type="match status" value="1"/>
</dbReference>
<comment type="caution">
    <text evidence="7">The sequence shown here is derived from an EMBL/GenBank/DDBJ whole genome shotgun (WGS) entry which is preliminary data.</text>
</comment>
<dbReference type="AlphaFoldDB" id="A0A1Y2T7X2"/>
<dbReference type="Proteomes" id="UP000194267">
    <property type="component" value="Unassembled WGS sequence"/>
</dbReference>
<dbReference type="InterPro" id="IPR007214">
    <property type="entry name" value="YbaK/aa-tRNA-synth-assoc-dom"/>
</dbReference>
<evidence type="ECO:0000256" key="2">
    <source>
        <dbReference type="ARBA" id="ARBA00022917"/>
    </source>
</evidence>